<dbReference type="GO" id="GO:0008180">
    <property type="term" value="C:COP9 signalosome"/>
    <property type="evidence" value="ECO:0007669"/>
    <property type="project" value="UniProtKB-KW"/>
</dbReference>
<evidence type="ECO:0000256" key="7">
    <source>
        <dbReference type="SAM" id="MobiDB-lite"/>
    </source>
</evidence>
<comment type="subcellular location">
    <subcellularLocation>
        <location evidence="2">Cytoplasm</location>
    </subcellularLocation>
    <subcellularLocation>
        <location evidence="1">Nucleus</location>
    </subcellularLocation>
</comment>
<dbReference type="Proteomes" id="UP001515480">
    <property type="component" value="Unassembled WGS sequence"/>
</dbReference>
<evidence type="ECO:0000256" key="1">
    <source>
        <dbReference type="ARBA" id="ARBA00004123"/>
    </source>
</evidence>
<dbReference type="SUPFAM" id="SSF46785">
    <property type="entry name" value="Winged helix' DNA-binding domain"/>
    <property type="match status" value="1"/>
</dbReference>
<comment type="similarity">
    <text evidence="3">Belongs to the CSN1 family.</text>
</comment>
<evidence type="ECO:0000313" key="10">
    <source>
        <dbReference type="Proteomes" id="UP001515480"/>
    </source>
</evidence>
<dbReference type="Pfam" id="PF01399">
    <property type="entry name" value="PCI"/>
    <property type="match status" value="1"/>
</dbReference>
<keyword evidence="4" id="KW-0963">Cytoplasm</keyword>
<keyword evidence="6" id="KW-0539">Nucleus</keyword>
<dbReference type="PANTHER" id="PTHR14145:SF2">
    <property type="entry name" value="COP9 SIGNALOSOME COMPLEX SUBUNIT 1"/>
    <property type="match status" value="1"/>
</dbReference>
<gene>
    <name evidence="9" type="ORF">AB1Y20_013874</name>
</gene>
<dbReference type="InterPro" id="IPR019585">
    <property type="entry name" value="Rpn7/CSN1"/>
</dbReference>
<dbReference type="InterPro" id="IPR000717">
    <property type="entry name" value="PCI_dom"/>
</dbReference>
<evidence type="ECO:0000256" key="4">
    <source>
        <dbReference type="ARBA" id="ARBA00022490"/>
    </source>
</evidence>
<dbReference type="SMART" id="SM00088">
    <property type="entry name" value="PINT"/>
    <property type="match status" value="1"/>
</dbReference>
<name>A0AB34IEU7_PRYPA</name>
<dbReference type="PROSITE" id="PS50250">
    <property type="entry name" value="PCI"/>
    <property type="match status" value="1"/>
</dbReference>
<dbReference type="PANTHER" id="PTHR14145">
    <property type="entry name" value="26S PROTESOME SUBUNIT 6"/>
    <property type="match status" value="1"/>
</dbReference>
<sequence length="441" mass="49129">MSSTAAQAPPPLAPSLDVETYISNYSGVTRLKRLAFIAAKSTALKADALRMALEEVKRTTNTSLYLELAGLAEPAGAAREDAWVEEVDRRAAHTLEKLEAGLAAHKSSLVKESIRMGHTDLAEFYFERGDFQNAFKCFVRTRDYCTTAKHVIAMCLGVIRVSIHMENFTNVSAYVGKAETTPAESLDAILVAQLKAAAGLAQLEAKNYGLAARKFVEVSPELGSAFNDVLSLQDVALYGGLCALASFSRDELKSKLIDNGGFRTLLELFPDVRELINDFYHSKYASCLQYLRKLEPDLLLDIHLHDHVDGIIKAIQSRAIIQYFSPYVRINMIQMAAAFQFEVNELERNLASLISSGQIEARIDSHHKVLYARHDDQRSATFRKVLSMGEDYMRDTKALLLRINLMRHDFILKGNADTLGPSKSSRQDRQDHASFSENMSL</sequence>
<keyword evidence="10" id="KW-1185">Reference proteome</keyword>
<dbReference type="AlphaFoldDB" id="A0AB34IEU7"/>
<dbReference type="Gene3D" id="1.25.40.570">
    <property type="match status" value="1"/>
</dbReference>
<accession>A0AB34IEU7</accession>
<evidence type="ECO:0000256" key="3">
    <source>
        <dbReference type="ARBA" id="ARBA00008793"/>
    </source>
</evidence>
<evidence type="ECO:0000259" key="8">
    <source>
        <dbReference type="PROSITE" id="PS50250"/>
    </source>
</evidence>
<reference evidence="9 10" key="1">
    <citation type="journal article" date="2024" name="Science">
        <title>Giant polyketide synthase enzymes in the biosynthesis of giant marine polyether toxins.</title>
        <authorList>
            <person name="Fallon T.R."/>
            <person name="Shende V.V."/>
            <person name="Wierzbicki I.H."/>
            <person name="Pendleton A.L."/>
            <person name="Watervoot N.F."/>
            <person name="Auber R.P."/>
            <person name="Gonzalez D.J."/>
            <person name="Wisecaver J.H."/>
            <person name="Moore B.S."/>
        </authorList>
    </citation>
    <scope>NUCLEOTIDE SEQUENCE [LARGE SCALE GENOMIC DNA]</scope>
    <source>
        <strain evidence="9 10">12B1</strain>
    </source>
</reference>
<evidence type="ECO:0000256" key="2">
    <source>
        <dbReference type="ARBA" id="ARBA00004496"/>
    </source>
</evidence>
<feature type="region of interest" description="Disordered" evidence="7">
    <location>
        <begin position="418"/>
        <end position="441"/>
    </location>
</feature>
<evidence type="ECO:0000256" key="5">
    <source>
        <dbReference type="ARBA" id="ARBA00022790"/>
    </source>
</evidence>
<evidence type="ECO:0000256" key="6">
    <source>
        <dbReference type="ARBA" id="ARBA00023242"/>
    </source>
</evidence>
<dbReference type="InterPro" id="IPR036390">
    <property type="entry name" value="WH_DNA-bd_sf"/>
</dbReference>
<organism evidence="9 10">
    <name type="scientific">Prymnesium parvum</name>
    <name type="common">Toxic golden alga</name>
    <dbReference type="NCBI Taxonomy" id="97485"/>
    <lineage>
        <taxon>Eukaryota</taxon>
        <taxon>Haptista</taxon>
        <taxon>Haptophyta</taxon>
        <taxon>Prymnesiophyceae</taxon>
        <taxon>Prymnesiales</taxon>
        <taxon>Prymnesiaceae</taxon>
        <taxon>Prymnesium</taxon>
    </lineage>
</organism>
<dbReference type="Pfam" id="PF21151">
    <property type="entry name" value="CSN1_C"/>
    <property type="match status" value="1"/>
</dbReference>
<evidence type="ECO:0000313" key="9">
    <source>
        <dbReference type="EMBL" id="KAL1498555.1"/>
    </source>
</evidence>
<proteinExistence type="inferred from homology"/>
<dbReference type="Pfam" id="PF10602">
    <property type="entry name" value="RPN7"/>
    <property type="match status" value="1"/>
</dbReference>
<dbReference type="EMBL" id="JBGBPQ010000027">
    <property type="protein sequence ID" value="KAL1498555.1"/>
    <property type="molecule type" value="Genomic_DNA"/>
</dbReference>
<protein>
    <recommendedName>
        <fullName evidence="8">PCI domain-containing protein</fullName>
    </recommendedName>
</protein>
<dbReference type="InterPro" id="IPR045135">
    <property type="entry name" value="Rpn7_N"/>
</dbReference>
<dbReference type="GO" id="GO:0005737">
    <property type="term" value="C:cytoplasm"/>
    <property type="evidence" value="ECO:0007669"/>
    <property type="project" value="UniProtKB-SubCell"/>
</dbReference>
<comment type="caution">
    <text evidence="9">The sequence shown here is derived from an EMBL/GenBank/DDBJ whole genome shotgun (WGS) entry which is preliminary data.</text>
</comment>
<feature type="domain" description="PCI" evidence="8">
    <location>
        <begin position="192"/>
        <end position="377"/>
    </location>
</feature>
<feature type="compositionally biased region" description="Basic and acidic residues" evidence="7">
    <location>
        <begin position="425"/>
        <end position="434"/>
    </location>
</feature>
<dbReference type="InterPro" id="IPR048624">
    <property type="entry name" value="CSN1_C"/>
</dbReference>
<keyword evidence="5" id="KW-0736">Signalosome</keyword>